<dbReference type="SMART" id="SM00382">
    <property type="entry name" value="AAA"/>
    <property type="match status" value="1"/>
</dbReference>
<keyword evidence="1" id="KW-0813">Transport</keyword>
<dbReference type="GO" id="GO:0005524">
    <property type="term" value="F:ATP binding"/>
    <property type="evidence" value="ECO:0007669"/>
    <property type="project" value="UniProtKB-KW"/>
</dbReference>
<dbReference type="InterPro" id="IPR015854">
    <property type="entry name" value="ABC_transpr_LolD-like"/>
</dbReference>
<dbReference type="InterPro" id="IPR017911">
    <property type="entry name" value="MacB-like_ATP-bd"/>
</dbReference>
<dbReference type="AlphaFoldDB" id="A0A2W5Y781"/>
<keyword evidence="6" id="KW-1185">Reference proteome</keyword>
<reference evidence="5 6" key="1">
    <citation type="submission" date="2018-06" db="EMBL/GenBank/DDBJ databases">
        <title>Whole genome sequencing of a novel hydrocarbon degrading bacterial strain, PW21 isolated from oil contaminated produced water sample.</title>
        <authorList>
            <person name="Nagkirti P."/>
            <person name="Shaikh A."/>
            <person name="Gowdaman V."/>
            <person name="Engineer A.E."/>
            <person name="Dagar S."/>
            <person name="Dhakephalkar P.K."/>
        </authorList>
    </citation>
    <scope>NUCLEOTIDE SEQUENCE [LARGE SCALE GENOMIC DNA]</scope>
    <source>
        <strain evidence="5 6">PW21</strain>
    </source>
</reference>
<dbReference type="RefSeq" id="WP_111250051.1">
    <property type="nucleotide sequence ID" value="NZ_QKWH01000002.1"/>
</dbReference>
<evidence type="ECO:0000259" key="4">
    <source>
        <dbReference type="PROSITE" id="PS50893"/>
    </source>
</evidence>
<gene>
    <name evidence="5" type="ORF">DNL40_04500</name>
</gene>
<evidence type="ECO:0000256" key="3">
    <source>
        <dbReference type="ARBA" id="ARBA00022840"/>
    </source>
</evidence>
<dbReference type="InterPro" id="IPR003439">
    <property type="entry name" value="ABC_transporter-like_ATP-bd"/>
</dbReference>
<evidence type="ECO:0000256" key="2">
    <source>
        <dbReference type="ARBA" id="ARBA00022741"/>
    </source>
</evidence>
<dbReference type="InterPro" id="IPR027417">
    <property type="entry name" value="P-loop_NTPase"/>
</dbReference>
<sequence length="267" mass="27546">MTPILTARGLTVQYPGSATPALDAVDIDVLPGESVAIMGASGSGKTTLLHTLAGILRPTAGTVTLAAASGPVAVHALDDAGRARLRREELGFVFQQGLLLDELTALENVAVARMLAGVPRHQAEGEAAQWLAHLGLQGMEHRRLGQLSGGQAQRVAIARAQVTGARLIFADEPTGALDSTTGAEVLDLLLAAVAQGRTLVVVTHDPGVAARADRVVTLRDGRVVADERRAARAGGSGGGEAVHRVATVRGGQVEHTTVAAPYDEARR</sequence>
<evidence type="ECO:0000313" key="5">
    <source>
        <dbReference type="EMBL" id="PZR54194.1"/>
    </source>
</evidence>
<proteinExistence type="predicted"/>
<name>A0A2W5Y781_9MICO</name>
<keyword evidence="2" id="KW-0547">Nucleotide-binding</keyword>
<dbReference type="GO" id="GO:0005886">
    <property type="term" value="C:plasma membrane"/>
    <property type="evidence" value="ECO:0007669"/>
    <property type="project" value="TreeGrafter"/>
</dbReference>
<organism evidence="5 6">
    <name type="scientific">Xylanimonas oleitrophica</name>
    <dbReference type="NCBI Taxonomy" id="2607479"/>
    <lineage>
        <taxon>Bacteria</taxon>
        <taxon>Bacillati</taxon>
        <taxon>Actinomycetota</taxon>
        <taxon>Actinomycetes</taxon>
        <taxon>Micrococcales</taxon>
        <taxon>Promicromonosporaceae</taxon>
        <taxon>Xylanimonas</taxon>
    </lineage>
</organism>
<evidence type="ECO:0000313" key="6">
    <source>
        <dbReference type="Proteomes" id="UP000248783"/>
    </source>
</evidence>
<dbReference type="PANTHER" id="PTHR24220:SF685">
    <property type="entry name" value="ABC TRANSPORTER RELATED"/>
    <property type="match status" value="1"/>
</dbReference>
<dbReference type="SUPFAM" id="SSF52540">
    <property type="entry name" value="P-loop containing nucleoside triphosphate hydrolases"/>
    <property type="match status" value="1"/>
</dbReference>
<dbReference type="PROSITE" id="PS50893">
    <property type="entry name" value="ABC_TRANSPORTER_2"/>
    <property type="match status" value="1"/>
</dbReference>
<dbReference type="GO" id="GO:0022857">
    <property type="term" value="F:transmembrane transporter activity"/>
    <property type="evidence" value="ECO:0007669"/>
    <property type="project" value="TreeGrafter"/>
</dbReference>
<comment type="caution">
    <text evidence="5">The sequence shown here is derived from an EMBL/GenBank/DDBJ whole genome shotgun (WGS) entry which is preliminary data.</text>
</comment>
<dbReference type="Proteomes" id="UP000248783">
    <property type="component" value="Unassembled WGS sequence"/>
</dbReference>
<dbReference type="Pfam" id="PF00005">
    <property type="entry name" value="ABC_tran"/>
    <property type="match status" value="1"/>
</dbReference>
<protein>
    <submittedName>
        <fullName evidence="5">ABC transporter ATP-binding protein</fullName>
    </submittedName>
</protein>
<dbReference type="Gene3D" id="3.40.50.300">
    <property type="entry name" value="P-loop containing nucleotide triphosphate hydrolases"/>
    <property type="match status" value="1"/>
</dbReference>
<feature type="domain" description="ABC transporter" evidence="4">
    <location>
        <begin position="7"/>
        <end position="245"/>
    </location>
</feature>
<dbReference type="EMBL" id="QKWH01000002">
    <property type="protein sequence ID" value="PZR54194.1"/>
    <property type="molecule type" value="Genomic_DNA"/>
</dbReference>
<dbReference type="PANTHER" id="PTHR24220">
    <property type="entry name" value="IMPORT ATP-BINDING PROTEIN"/>
    <property type="match status" value="1"/>
</dbReference>
<dbReference type="InterPro" id="IPR003593">
    <property type="entry name" value="AAA+_ATPase"/>
</dbReference>
<dbReference type="GO" id="GO:0016887">
    <property type="term" value="F:ATP hydrolysis activity"/>
    <property type="evidence" value="ECO:0007669"/>
    <property type="project" value="InterPro"/>
</dbReference>
<dbReference type="CDD" id="cd03255">
    <property type="entry name" value="ABC_MJ0796_LolCDE_FtsE"/>
    <property type="match status" value="1"/>
</dbReference>
<accession>A0A2W5Y781</accession>
<keyword evidence="3 5" id="KW-0067">ATP-binding</keyword>
<evidence type="ECO:0000256" key="1">
    <source>
        <dbReference type="ARBA" id="ARBA00022448"/>
    </source>
</evidence>